<evidence type="ECO:0000313" key="12">
    <source>
        <dbReference type="RefSeq" id="XP_023176553.1"/>
    </source>
</evidence>
<dbReference type="InterPro" id="IPR020400">
    <property type="entry name" value="CecC/Srx/CECD"/>
</dbReference>
<dbReference type="GeneID" id="111603272"/>
<comment type="subcellular location">
    <subcellularLocation>
        <location evidence="1 9">Secreted</location>
    </subcellularLocation>
</comment>
<dbReference type="GO" id="GO:0050829">
    <property type="term" value="P:defense response to Gram-negative bacterium"/>
    <property type="evidence" value="ECO:0007669"/>
    <property type="project" value="UniProtKB-ARBA"/>
</dbReference>
<keyword evidence="3" id="KW-0964">Secreted</keyword>
<gene>
    <name evidence="12" type="primary">LOC111603272</name>
</gene>
<keyword evidence="8 9" id="KW-0044">Antibiotic</keyword>
<dbReference type="GO" id="GO:0050830">
    <property type="term" value="P:defense response to Gram-positive bacterium"/>
    <property type="evidence" value="ECO:0007669"/>
    <property type="project" value="TreeGrafter"/>
</dbReference>
<evidence type="ECO:0000256" key="6">
    <source>
        <dbReference type="ARBA" id="ARBA00022815"/>
    </source>
</evidence>
<accession>A0A6J1M620</accession>
<comment type="similarity">
    <text evidence="2 9">Belongs to the cecropin family.</text>
</comment>
<dbReference type="AlphaFoldDB" id="A0A6J1M620"/>
<dbReference type="Pfam" id="PF00272">
    <property type="entry name" value="Cecropin"/>
    <property type="match status" value="1"/>
</dbReference>
<evidence type="ECO:0000256" key="9">
    <source>
        <dbReference type="RuleBase" id="RU003948"/>
    </source>
</evidence>
<reference evidence="12" key="1">
    <citation type="submission" date="2025-08" db="UniProtKB">
        <authorList>
            <consortium name="RefSeq"/>
        </authorList>
    </citation>
    <scope>IDENTIFICATION</scope>
    <source>
        <strain evidence="12">15085-1641.00</strain>
        <tissue evidence="12">Whole body</tissue>
    </source>
</reference>
<evidence type="ECO:0000256" key="8">
    <source>
        <dbReference type="ARBA" id="ARBA00023022"/>
    </source>
</evidence>
<dbReference type="GO" id="GO:0045087">
    <property type="term" value="P:innate immune response"/>
    <property type="evidence" value="ECO:0007669"/>
    <property type="project" value="UniProtKB-KW"/>
</dbReference>
<dbReference type="PANTHER" id="PTHR38329">
    <property type="entry name" value="CECROPIN-A1-RELATED"/>
    <property type="match status" value="1"/>
</dbReference>
<dbReference type="OMA" id="ICMGQAK"/>
<evidence type="ECO:0000256" key="7">
    <source>
        <dbReference type="ARBA" id="ARBA00022859"/>
    </source>
</evidence>
<evidence type="ECO:0000256" key="5">
    <source>
        <dbReference type="ARBA" id="ARBA00022588"/>
    </source>
</evidence>
<keyword evidence="5 9" id="KW-0399">Innate immunity</keyword>
<dbReference type="InterPro" id="IPR000875">
    <property type="entry name" value="CecC-like"/>
</dbReference>
<keyword evidence="11" id="KW-1185">Reference proteome</keyword>
<keyword evidence="10" id="KW-0732">Signal</keyword>
<feature type="signal peptide" evidence="10">
    <location>
        <begin position="1"/>
        <end position="23"/>
    </location>
</feature>
<protein>
    <submittedName>
        <fullName evidence="12">Cecropin-C-like</fullName>
    </submittedName>
</protein>
<keyword evidence="4 9" id="KW-0929">Antimicrobial</keyword>
<evidence type="ECO:0000256" key="3">
    <source>
        <dbReference type="ARBA" id="ARBA00022525"/>
    </source>
</evidence>
<dbReference type="RefSeq" id="XP_023176553.1">
    <property type="nucleotide sequence ID" value="XM_023320785.2"/>
</dbReference>
<dbReference type="GO" id="GO:0019731">
    <property type="term" value="P:antibacterial humoral response"/>
    <property type="evidence" value="ECO:0007669"/>
    <property type="project" value="InterPro"/>
</dbReference>
<keyword evidence="6" id="KW-0027">Amidation</keyword>
<dbReference type="KEGG" id="dhe:111603272"/>
<evidence type="ECO:0000256" key="1">
    <source>
        <dbReference type="ARBA" id="ARBA00004613"/>
    </source>
</evidence>
<sequence length="63" mass="7029">MNFHKIFIFALLIFAICMGQAKADFWKRLGKRIERIGQHVRDATIQVVDIAQSAANVAATARG</sequence>
<dbReference type="GO" id="GO:0005615">
    <property type="term" value="C:extracellular space"/>
    <property type="evidence" value="ECO:0007669"/>
    <property type="project" value="TreeGrafter"/>
</dbReference>
<organism evidence="11 12">
    <name type="scientific">Drosophila hydei</name>
    <name type="common">Fruit fly</name>
    <dbReference type="NCBI Taxonomy" id="7224"/>
    <lineage>
        <taxon>Eukaryota</taxon>
        <taxon>Metazoa</taxon>
        <taxon>Ecdysozoa</taxon>
        <taxon>Arthropoda</taxon>
        <taxon>Hexapoda</taxon>
        <taxon>Insecta</taxon>
        <taxon>Pterygota</taxon>
        <taxon>Neoptera</taxon>
        <taxon>Endopterygota</taxon>
        <taxon>Diptera</taxon>
        <taxon>Brachycera</taxon>
        <taxon>Muscomorpha</taxon>
        <taxon>Ephydroidea</taxon>
        <taxon>Drosophilidae</taxon>
        <taxon>Drosophila</taxon>
    </lineage>
</organism>
<dbReference type="Proteomes" id="UP000504633">
    <property type="component" value="Unplaced"/>
</dbReference>
<dbReference type="OrthoDB" id="7410372at2759"/>
<dbReference type="PANTHER" id="PTHR38329:SF1">
    <property type="entry name" value="CECROPIN-A1-RELATED"/>
    <property type="match status" value="1"/>
</dbReference>
<evidence type="ECO:0000256" key="10">
    <source>
        <dbReference type="SAM" id="SignalP"/>
    </source>
</evidence>
<evidence type="ECO:0000256" key="4">
    <source>
        <dbReference type="ARBA" id="ARBA00022529"/>
    </source>
</evidence>
<proteinExistence type="inferred from homology"/>
<feature type="chain" id="PRO_5026739494" evidence="10">
    <location>
        <begin position="24"/>
        <end position="63"/>
    </location>
</feature>
<name>A0A6J1M620_DROHY</name>
<evidence type="ECO:0000313" key="11">
    <source>
        <dbReference type="Proteomes" id="UP000504633"/>
    </source>
</evidence>
<keyword evidence="7 9" id="KW-0391">Immunity</keyword>
<evidence type="ECO:0000256" key="2">
    <source>
        <dbReference type="ARBA" id="ARBA00010680"/>
    </source>
</evidence>